<feature type="binding site" description="in other chain" evidence="7">
    <location>
        <position position="207"/>
    </location>
    <ligand>
        <name>IMP</name>
        <dbReference type="ChEBI" id="CHEBI:58053"/>
        <note>ligand shared between dimeric partners</note>
    </ligand>
</feature>
<comment type="catalytic activity">
    <reaction evidence="7">
        <text>IMP + L-aspartate + GTP = N(6)-(1,2-dicarboxyethyl)-AMP + GDP + phosphate + 2 H(+)</text>
        <dbReference type="Rhea" id="RHEA:15753"/>
        <dbReference type="ChEBI" id="CHEBI:15378"/>
        <dbReference type="ChEBI" id="CHEBI:29991"/>
        <dbReference type="ChEBI" id="CHEBI:37565"/>
        <dbReference type="ChEBI" id="CHEBI:43474"/>
        <dbReference type="ChEBI" id="CHEBI:57567"/>
        <dbReference type="ChEBI" id="CHEBI:58053"/>
        <dbReference type="ChEBI" id="CHEBI:58189"/>
        <dbReference type="EC" id="6.3.4.4"/>
    </reaction>
</comment>
<feature type="binding site" description="in other chain" evidence="7">
    <location>
        <position position="191"/>
    </location>
    <ligand>
        <name>IMP</name>
        <dbReference type="ChEBI" id="CHEBI:58053"/>
        <note>ligand shared between dimeric partners</note>
    </ligand>
</feature>
<dbReference type="EC" id="6.3.4.4" evidence="7"/>
<dbReference type="EMBL" id="CP030941">
    <property type="protein sequence ID" value="UUP18387.1"/>
    <property type="molecule type" value="Genomic_DNA"/>
</dbReference>
<feature type="binding site" evidence="7">
    <location>
        <begin position="47"/>
        <end position="49"/>
    </location>
    <ligand>
        <name>GTP</name>
        <dbReference type="ChEBI" id="CHEBI:37565"/>
    </ligand>
</feature>
<organism evidence="8 9">
    <name type="scientific">Nitratireductor thuwali</name>
    <dbReference type="NCBI Taxonomy" id="2267699"/>
    <lineage>
        <taxon>Bacteria</taxon>
        <taxon>Pseudomonadati</taxon>
        <taxon>Pseudomonadota</taxon>
        <taxon>Alphaproteobacteria</taxon>
        <taxon>Hyphomicrobiales</taxon>
        <taxon>Phyllobacteriaceae</taxon>
        <taxon>Nitratireductor</taxon>
    </lineage>
</organism>
<gene>
    <name evidence="8" type="primary">purA_2</name>
    <name evidence="7" type="synonym">purA</name>
    <name evidence="8" type="ORF">NTH_02867</name>
</gene>
<dbReference type="InterPro" id="IPR042111">
    <property type="entry name" value="Adenylosuccinate_synth_dom3"/>
</dbReference>
<dbReference type="PANTHER" id="PTHR11846:SF0">
    <property type="entry name" value="ADENYLOSUCCINATE SYNTHETASE"/>
    <property type="match status" value="1"/>
</dbReference>
<keyword evidence="4 7" id="KW-0658">Purine biosynthesis</keyword>
<feature type="binding site" evidence="7">
    <location>
        <position position="144"/>
    </location>
    <ligand>
        <name>IMP</name>
        <dbReference type="ChEBI" id="CHEBI:58053"/>
        <note>ligand shared between dimeric partners</note>
    </ligand>
</feature>
<comment type="subcellular location">
    <subcellularLocation>
        <location evidence="7">Cytoplasm</location>
    </subcellularLocation>
</comment>
<dbReference type="Gene3D" id="3.90.170.10">
    <property type="entry name" value="Adenylosuccinate Synthetase, subunit A, domain 3"/>
    <property type="match status" value="1"/>
</dbReference>
<comment type="caution">
    <text evidence="7">Lacks conserved residue(s) required for the propagation of feature annotation.</text>
</comment>
<evidence type="ECO:0000256" key="4">
    <source>
        <dbReference type="ARBA" id="ARBA00022755"/>
    </source>
</evidence>
<feature type="binding site" description="in other chain" evidence="7">
    <location>
        <position position="130"/>
    </location>
    <ligand>
        <name>IMP</name>
        <dbReference type="ChEBI" id="CHEBI:58053"/>
        <note>ligand shared between dimeric partners</note>
    </ligand>
</feature>
<keyword evidence="7" id="KW-0963">Cytoplasm</keyword>
<evidence type="ECO:0000256" key="7">
    <source>
        <dbReference type="HAMAP-Rule" id="MF_00011"/>
    </source>
</evidence>
<keyword evidence="6 7" id="KW-0342">GTP-binding</keyword>
<sequence length="358" mass="39311">MPVSIVIGGQFGSEGKGKVALEIVRREQKRVRSASVAVIRVGGPNSGHTAYELSGKKWALRQMPASCIDRDVDVYFPAGSYLDADVLLQEMEALDYPHDRIFISPYAQIILPEHKKWEQESNLASSIGSTGSGVGAAVLASIAREASNLKLPSRDAAHCEQLHKFTHRGETTGLLRERLDKGHRVVIEGTQGFGLSLLDGGYWPKATSRATTAAGALSESGLSPRDVDDITMVIRSFPIRVAGDSGHLVDETTWEEIARNADVDSDIQEYTTVTRKLRRVGKFDPVLVRRALAANAPTRLVLNHMDYIGSEDSLLDEGSRVRKFLERVERDIGRTIDWVGFSGLDVAEPQRVGHEQEV</sequence>
<dbReference type="HAMAP" id="MF_00011">
    <property type="entry name" value="Adenylosucc_synth"/>
    <property type="match status" value="1"/>
</dbReference>
<evidence type="ECO:0000256" key="3">
    <source>
        <dbReference type="ARBA" id="ARBA00022741"/>
    </source>
</evidence>
<accession>A0ABY5MNM4</accession>
<dbReference type="Pfam" id="PF00709">
    <property type="entry name" value="Adenylsucc_synt"/>
    <property type="match status" value="2"/>
</dbReference>
<dbReference type="InterPro" id="IPR042109">
    <property type="entry name" value="Adenylosuccinate_synth_dom1"/>
</dbReference>
<reference evidence="8 9" key="1">
    <citation type="submission" date="2018-07" db="EMBL/GenBank/DDBJ databases">
        <title>Genome sequence of Nitratireductor thuwali#1536.</title>
        <authorList>
            <person name="Michoud G."/>
            <person name="Merlino G."/>
            <person name="Sefrji F.O."/>
            <person name="Daffonchio D."/>
        </authorList>
    </citation>
    <scope>NUCLEOTIDE SEQUENCE [LARGE SCALE GENOMIC DNA]</scope>
    <source>
        <strain evidence="9">Nit1536</strain>
    </source>
</reference>
<evidence type="ECO:0000313" key="9">
    <source>
        <dbReference type="Proteomes" id="UP001342418"/>
    </source>
</evidence>
<dbReference type="InterPro" id="IPR027417">
    <property type="entry name" value="P-loop_NTPase"/>
</dbReference>
<feature type="binding site" evidence="7">
    <location>
        <begin position="272"/>
        <end position="278"/>
    </location>
    <ligand>
        <name>substrate</name>
    </ligand>
</feature>
<feature type="binding site" evidence="7">
    <location>
        <position position="278"/>
    </location>
    <ligand>
        <name>GTP</name>
        <dbReference type="ChEBI" id="CHEBI:37565"/>
    </ligand>
</feature>
<evidence type="ECO:0000256" key="2">
    <source>
        <dbReference type="ARBA" id="ARBA00022723"/>
    </source>
</evidence>
<name>A0ABY5MNM4_9HYPH</name>
<evidence type="ECO:0000256" key="6">
    <source>
        <dbReference type="ARBA" id="ARBA00023134"/>
    </source>
</evidence>
<dbReference type="Gene3D" id="3.40.440.10">
    <property type="entry name" value="Adenylosuccinate Synthetase, subunit A, domain 1"/>
    <property type="match status" value="2"/>
</dbReference>
<dbReference type="RefSeq" id="WP_338530622.1">
    <property type="nucleotide sequence ID" value="NZ_CP030941.1"/>
</dbReference>
<evidence type="ECO:0000256" key="5">
    <source>
        <dbReference type="ARBA" id="ARBA00022842"/>
    </source>
</evidence>
<evidence type="ECO:0000256" key="1">
    <source>
        <dbReference type="ARBA" id="ARBA00022598"/>
    </source>
</evidence>
<keyword evidence="1 7" id="KW-0436">Ligase</keyword>
<dbReference type="PANTHER" id="PTHR11846">
    <property type="entry name" value="ADENYLOSUCCINATE SYNTHETASE"/>
    <property type="match status" value="1"/>
</dbReference>
<comment type="cofactor">
    <cofactor evidence="7">
        <name>Mg(2+)</name>
        <dbReference type="ChEBI" id="CHEBI:18420"/>
    </cofactor>
    <text evidence="7">Binds 1 Mg(2+) ion per subunit.</text>
</comment>
<dbReference type="SMART" id="SM00788">
    <property type="entry name" value="Adenylsucc_synt"/>
    <property type="match status" value="1"/>
</dbReference>
<protein>
    <recommendedName>
        <fullName evidence="7">Adenylosuccinate synthetase</fullName>
        <shortName evidence="7">AMPSase</shortName>
        <shortName evidence="7">AdSS</shortName>
        <ecNumber evidence="7">6.3.4.4</ecNumber>
    </recommendedName>
    <alternativeName>
        <fullName evidence="7">IMP--aspartate ligase</fullName>
    </alternativeName>
</protein>
<feature type="binding site" description="in other chain" evidence="7">
    <location>
        <begin position="45"/>
        <end position="48"/>
    </location>
    <ligand>
        <name>IMP</name>
        <dbReference type="ChEBI" id="CHEBI:58053"/>
        <note>ligand shared between dimeric partners</note>
    </ligand>
</feature>
<dbReference type="GO" id="GO:0004019">
    <property type="term" value="F:adenylosuccinate synthase activity"/>
    <property type="evidence" value="ECO:0007669"/>
    <property type="project" value="UniProtKB-EC"/>
</dbReference>
<comment type="function">
    <text evidence="7">Plays an important role in the de novo pathway of purine nucleotide biosynthesis. Catalyzes the first committed step in the biosynthesis of AMP from IMP.</text>
</comment>
<dbReference type="SUPFAM" id="SSF52540">
    <property type="entry name" value="P-loop containing nucleoside triphosphate hydrolases"/>
    <property type="match status" value="1"/>
</dbReference>
<feature type="binding site" evidence="7">
    <location>
        <begin position="304"/>
        <end position="306"/>
    </location>
    <ligand>
        <name>GTP</name>
        <dbReference type="ChEBI" id="CHEBI:37565"/>
    </ligand>
</feature>
<dbReference type="Proteomes" id="UP001342418">
    <property type="component" value="Chromosome"/>
</dbReference>
<keyword evidence="5 7" id="KW-0460">Magnesium</keyword>
<keyword evidence="3 7" id="KW-0547">Nucleotide-binding</keyword>
<keyword evidence="2 7" id="KW-0479">Metal-binding</keyword>
<comment type="subunit">
    <text evidence="7">Homodimer.</text>
</comment>
<evidence type="ECO:0000313" key="8">
    <source>
        <dbReference type="EMBL" id="UUP18387.1"/>
    </source>
</evidence>
<keyword evidence="9" id="KW-1185">Reference proteome</keyword>
<comment type="pathway">
    <text evidence="7">Purine metabolism; AMP biosynthesis via de novo pathway; AMP from IMP: step 1/2.</text>
</comment>
<proteinExistence type="inferred from homology"/>
<feature type="binding site" description="in other chain" evidence="7">
    <location>
        <position position="276"/>
    </location>
    <ligand>
        <name>IMP</name>
        <dbReference type="ChEBI" id="CHEBI:58053"/>
        <note>ligand shared between dimeric partners</note>
    </ligand>
</feature>
<dbReference type="InterPro" id="IPR001114">
    <property type="entry name" value="Adenylosuccinate_synthetase"/>
</dbReference>
<comment type="similarity">
    <text evidence="7">Belongs to the adenylosuccinate synthetase family.</text>
</comment>
<feature type="binding site" evidence="7">
    <location>
        <position position="47"/>
    </location>
    <ligand>
        <name>Mg(2+)</name>
        <dbReference type="ChEBI" id="CHEBI:18420"/>
    </ligand>
</feature>
<feature type="active site" description="Proton donor" evidence="7">
    <location>
        <position position="48"/>
    </location>
</feature>